<feature type="region of interest" description="Disordered" evidence="1">
    <location>
        <begin position="69"/>
        <end position="95"/>
    </location>
</feature>
<reference evidence="2" key="2">
    <citation type="submission" date="2020-05" db="UniProtKB">
        <authorList>
            <consortium name="EnsemblMetazoa"/>
        </authorList>
    </citation>
    <scope>IDENTIFICATION</scope>
    <source>
        <strain evidence="2">maculatus3</strain>
    </source>
</reference>
<dbReference type="EnsemblMetazoa" id="AMAM020624-RA">
    <property type="protein sequence ID" value="AMAM020624-PA"/>
    <property type="gene ID" value="AMAM020624"/>
</dbReference>
<evidence type="ECO:0000313" key="2">
    <source>
        <dbReference type="EnsemblMetazoa" id="AMAM020624-PA"/>
    </source>
</evidence>
<dbReference type="Proteomes" id="UP000075901">
    <property type="component" value="Unassembled WGS sequence"/>
</dbReference>
<evidence type="ECO:0000313" key="3">
    <source>
        <dbReference type="Proteomes" id="UP000075901"/>
    </source>
</evidence>
<sequence>MINNGTGNDYLSVAGQDNLLPYKFMNDPHLLQHNFLDYDVMADASNSNSSNSNSRCSPGTTDAMHVEHQSAVSNQSDSRFQQQQQQQRQQEALGGSEVTYPATLYSSTMQVERYPSKKIRPVKRPGLVLKTPIAYKGDIDPSVIPIQRDGM</sequence>
<feature type="compositionally biased region" description="Low complexity" evidence="1">
    <location>
        <begin position="81"/>
        <end position="90"/>
    </location>
</feature>
<name>A0A182T6H0_9DIPT</name>
<proteinExistence type="predicted"/>
<protein>
    <submittedName>
        <fullName evidence="2">Uncharacterized protein</fullName>
    </submittedName>
</protein>
<organism evidence="2 3">
    <name type="scientific">Anopheles maculatus</name>
    <dbReference type="NCBI Taxonomy" id="74869"/>
    <lineage>
        <taxon>Eukaryota</taxon>
        <taxon>Metazoa</taxon>
        <taxon>Ecdysozoa</taxon>
        <taxon>Arthropoda</taxon>
        <taxon>Hexapoda</taxon>
        <taxon>Insecta</taxon>
        <taxon>Pterygota</taxon>
        <taxon>Neoptera</taxon>
        <taxon>Endopterygota</taxon>
        <taxon>Diptera</taxon>
        <taxon>Nematocera</taxon>
        <taxon>Culicoidea</taxon>
        <taxon>Culicidae</taxon>
        <taxon>Anophelinae</taxon>
        <taxon>Anopheles</taxon>
        <taxon>Anopheles maculatus group</taxon>
    </lineage>
</organism>
<dbReference type="AlphaFoldDB" id="A0A182T6H0"/>
<dbReference type="VEuPathDB" id="VectorBase:AMAM020624"/>
<keyword evidence="3" id="KW-1185">Reference proteome</keyword>
<evidence type="ECO:0000256" key="1">
    <source>
        <dbReference type="SAM" id="MobiDB-lite"/>
    </source>
</evidence>
<accession>A0A182T6H0</accession>
<reference evidence="3" key="1">
    <citation type="submission" date="2013-09" db="EMBL/GenBank/DDBJ databases">
        <title>The Genome Sequence of Anopheles maculatus species B.</title>
        <authorList>
            <consortium name="The Broad Institute Genomics Platform"/>
            <person name="Neafsey D.E."/>
            <person name="Besansky N."/>
            <person name="Howell P."/>
            <person name="Walton C."/>
            <person name="Young S.K."/>
            <person name="Zeng Q."/>
            <person name="Gargeya S."/>
            <person name="Fitzgerald M."/>
            <person name="Haas B."/>
            <person name="Abouelleil A."/>
            <person name="Allen A.W."/>
            <person name="Alvarado L."/>
            <person name="Arachchi H.M."/>
            <person name="Berlin A.M."/>
            <person name="Chapman S.B."/>
            <person name="Gainer-Dewar J."/>
            <person name="Goldberg J."/>
            <person name="Griggs A."/>
            <person name="Gujja S."/>
            <person name="Hansen M."/>
            <person name="Howarth C."/>
            <person name="Imamovic A."/>
            <person name="Ireland A."/>
            <person name="Larimer J."/>
            <person name="McCowan C."/>
            <person name="Murphy C."/>
            <person name="Pearson M."/>
            <person name="Poon T.W."/>
            <person name="Priest M."/>
            <person name="Roberts A."/>
            <person name="Saif S."/>
            <person name="Shea T."/>
            <person name="Sisk P."/>
            <person name="Sykes S."/>
            <person name="Wortman J."/>
            <person name="Nusbaum C."/>
            <person name="Birren B."/>
        </authorList>
    </citation>
    <scope>NUCLEOTIDE SEQUENCE [LARGE SCALE GENOMIC DNA]</scope>
    <source>
        <strain evidence="3">maculatus3</strain>
    </source>
</reference>
<feature type="compositionally biased region" description="Polar residues" evidence="1">
    <location>
        <begin position="70"/>
        <end position="80"/>
    </location>
</feature>